<evidence type="ECO:0000256" key="1">
    <source>
        <dbReference type="ARBA" id="ARBA00022801"/>
    </source>
</evidence>
<dbReference type="Pfam" id="PF01966">
    <property type="entry name" value="HD"/>
    <property type="match status" value="1"/>
</dbReference>
<dbReference type="GO" id="GO:0031125">
    <property type="term" value="P:rRNA 3'-end processing"/>
    <property type="evidence" value="ECO:0007669"/>
    <property type="project" value="TreeGrafter"/>
</dbReference>
<feature type="domain" description="HD/PDEase" evidence="2">
    <location>
        <begin position="173"/>
        <end position="307"/>
    </location>
</feature>
<reference evidence="3" key="1">
    <citation type="submission" date="2020-05" db="EMBL/GenBank/DDBJ databases">
        <authorList>
            <person name="Chiriac C."/>
            <person name="Salcher M."/>
            <person name="Ghai R."/>
            <person name="Kavagutti S V."/>
        </authorList>
    </citation>
    <scope>NUCLEOTIDE SEQUENCE</scope>
</reference>
<dbReference type="InterPro" id="IPR006675">
    <property type="entry name" value="HDIG_dom"/>
</dbReference>
<dbReference type="SUPFAM" id="SSF109604">
    <property type="entry name" value="HD-domain/PDEase-like"/>
    <property type="match status" value="1"/>
</dbReference>
<dbReference type="NCBIfam" id="TIGR00277">
    <property type="entry name" value="HDIG"/>
    <property type="match status" value="1"/>
</dbReference>
<dbReference type="CDD" id="cd04492">
    <property type="entry name" value="YhaM_OBF_like"/>
    <property type="match status" value="1"/>
</dbReference>
<dbReference type="InterPro" id="IPR003607">
    <property type="entry name" value="HD/PDEase_dom"/>
</dbReference>
<evidence type="ECO:0000259" key="2">
    <source>
        <dbReference type="SMART" id="SM00471"/>
    </source>
</evidence>
<dbReference type="InterPro" id="IPR006674">
    <property type="entry name" value="HD_domain"/>
</dbReference>
<gene>
    <name evidence="3" type="ORF">UFOPK3547_01759</name>
</gene>
<sequence length="341" mass="36948">MRTVPLPSETVPTVADVPLSQYSDGEELDEVLLVRSAELRDKKAGGSFLRLTLGDRSGALTGMVWDNYEAALELCKPGKPVRVRARYEVHPKFGPQLKLHDLLEAADGSYDLAELSDGPPRDAQAMESDLRELAATVQDSYLQQLLEKILGPDTETWQRYREAPAAKHFHQAYPHGLLEHSLTVAQAVSASSAIFPGINRDLAVTGALLHDIGKLQAYGEVDGIIDLTDAGRLQGEIPLGYALVRDRIAEIEGFPPELAAEVTHIVLSHHGSLEHGSPVVPATREATLVHMMDNLGGRLGSFDRIEKELAPGAQWSSFDRAIGGGAYFGPRGGEEPRRAAA</sequence>
<dbReference type="PANTHER" id="PTHR37294:SF1">
    <property type="entry name" value="3'-5' EXORIBONUCLEASE YHAM"/>
    <property type="match status" value="1"/>
</dbReference>
<dbReference type="Gene3D" id="1.10.3210.10">
    <property type="entry name" value="Hypothetical protein af1432"/>
    <property type="match status" value="1"/>
</dbReference>
<dbReference type="EMBL" id="CAESAN010000226">
    <property type="protein sequence ID" value="CAB4347608.1"/>
    <property type="molecule type" value="Genomic_DNA"/>
</dbReference>
<dbReference type="PANTHER" id="PTHR37294">
    <property type="entry name" value="3'-5' EXORIBONUCLEASE YHAM"/>
    <property type="match status" value="1"/>
</dbReference>
<evidence type="ECO:0000313" key="3">
    <source>
        <dbReference type="EMBL" id="CAB4347608.1"/>
    </source>
</evidence>
<organism evidence="3">
    <name type="scientific">freshwater metagenome</name>
    <dbReference type="NCBI Taxonomy" id="449393"/>
    <lineage>
        <taxon>unclassified sequences</taxon>
        <taxon>metagenomes</taxon>
        <taxon>ecological metagenomes</taxon>
    </lineage>
</organism>
<dbReference type="InterPro" id="IPR050798">
    <property type="entry name" value="YhaM_exoribonuc/phosphodiest"/>
</dbReference>
<dbReference type="CDD" id="cd00077">
    <property type="entry name" value="HDc"/>
    <property type="match status" value="1"/>
</dbReference>
<name>A0A6J6A1E7_9ZZZZ</name>
<protein>
    <submittedName>
        <fullName evidence="3">Unannotated protein</fullName>
    </submittedName>
</protein>
<dbReference type="AlphaFoldDB" id="A0A6J6A1E7"/>
<proteinExistence type="predicted"/>
<accession>A0A6J6A1E7</accession>
<dbReference type="SMART" id="SM00471">
    <property type="entry name" value="HDc"/>
    <property type="match status" value="1"/>
</dbReference>
<keyword evidence="1" id="KW-0378">Hydrolase</keyword>
<dbReference type="GO" id="GO:0016787">
    <property type="term" value="F:hydrolase activity"/>
    <property type="evidence" value="ECO:0007669"/>
    <property type="project" value="UniProtKB-KW"/>
</dbReference>